<dbReference type="RefSeq" id="WP_052647456.1">
    <property type="nucleotide sequence ID" value="NZ_CP007202.1"/>
</dbReference>
<name>A0A0C5WEJ5_9FLAO</name>
<dbReference type="KEGG" id="sze:AW14_08340"/>
<accession>A0A0C5WEJ5</accession>
<evidence type="ECO:0000313" key="1">
    <source>
        <dbReference type="EMBL" id="AJR03629.1"/>
    </source>
</evidence>
<protein>
    <submittedName>
        <fullName evidence="1">Membrane protein</fullName>
    </submittedName>
</protein>
<dbReference type="EMBL" id="CP007202">
    <property type="protein sequence ID" value="AJR03629.1"/>
    <property type="molecule type" value="Genomic_DNA"/>
</dbReference>
<dbReference type="HOGENOM" id="CLU_088900_1_0_10"/>
<evidence type="ECO:0000313" key="2">
    <source>
        <dbReference type="Proteomes" id="UP000032229"/>
    </source>
</evidence>
<sequence length="268" mass="30378">MRYFVTITFAFLCSNLLWTQSIERHDLEGQVFASSNDVEGVTIFNTSTNKGTITNEKGEFRIFAAENDILEISALQFQPQKITITKDVLKLKTLKLFLVEHVNSLDAVFLMFGLTGNINQDIENAGNAPVIQLNLGNLDNLEFFDDRSLDNRVVANALNSITNKGGLYNGVNFVSLFKGLLKSKKNKKSKTNNEKVPFTQHKTLTDIYTHKYISETFNMPLGQVEAFVAYVENKGIPENLYSEEQAFNRIDYLVKQRDLFLSLPNVKN</sequence>
<dbReference type="Proteomes" id="UP000032229">
    <property type="component" value="Chromosome"/>
</dbReference>
<dbReference type="Pfam" id="PF13715">
    <property type="entry name" value="CarbopepD_reg_2"/>
    <property type="match status" value="1"/>
</dbReference>
<dbReference type="InterPro" id="IPR008969">
    <property type="entry name" value="CarboxyPept-like_regulatory"/>
</dbReference>
<gene>
    <name evidence="1" type="ORF">AW14_08340</name>
</gene>
<reference evidence="1 2" key="1">
    <citation type="submission" date="2014-02" db="EMBL/GenBank/DDBJ databases">
        <authorList>
            <person name="Young C.-C."/>
            <person name="Hameed A."/>
            <person name="Huang H.-C."/>
            <person name="Shahina M."/>
        </authorList>
    </citation>
    <scope>NUCLEOTIDE SEQUENCE [LARGE SCALE GENOMIC DNA]</scope>
    <source>
        <strain evidence="1 2">CC-SAMT-1</strain>
    </source>
</reference>
<dbReference type="STRING" id="1454006.AW14_08340"/>
<dbReference type="AlphaFoldDB" id="A0A0C5WEJ5"/>
<organism evidence="1 2">
    <name type="scientific">Siansivirga zeaxanthinifaciens CC-SAMT-1</name>
    <dbReference type="NCBI Taxonomy" id="1454006"/>
    <lineage>
        <taxon>Bacteria</taxon>
        <taxon>Pseudomonadati</taxon>
        <taxon>Bacteroidota</taxon>
        <taxon>Flavobacteriia</taxon>
        <taxon>Flavobacteriales</taxon>
        <taxon>Flavobacteriaceae</taxon>
        <taxon>Siansivirga</taxon>
    </lineage>
</organism>
<proteinExistence type="predicted"/>
<dbReference type="SUPFAM" id="SSF49464">
    <property type="entry name" value="Carboxypeptidase regulatory domain-like"/>
    <property type="match status" value="1"/>
</dbReference>
<dbReference type="OrthoDB" id="1431099at2"/>
<keyword evidence="2" id="KW-1185">Reference proteome</keyword>